<keyword evidence="1" id="KW-0472">Membrane</keyword>
<name>Q02664_PODAN</name>
<keyword evidence="1" id="KW-1133">Transmembrane helix</keyword>
<keyword evidence="3" id="KW-1185">Reference proteome</keyword>
<dbReference type="InParanoid" id="Q02664"/>
<evidence type="ECO:0000313" key="3">
    <source>
        <dbReference type="Proteomes" id="UP000001197"/>
    </source>
</evidence>
<organism evidence="2 3">
    <name type="scientific">Podospora anserina (strain S / ATCC MYA-4624 / DSM 980 / FGSC 10383)</name>
    <name type="common">Pleurage anserina</name>
    <dbReference type="NCBI Taxonomy" id="515849"/>
    <lineage>
        <taxon>Eukaryota</taxon>
        <taxon>Fungi</taxon>
        <taxon>Dikarya</taxon>
        <taxon>Ascomycota</taxon>
        <taxon>Pezizomycotina</taxon>
        <taxon>Sordariomycetes</taxon>
        <taxon>Sordariomycetidae</taxon>
        <taxon>Sordariales</taxon>
        <taxon>Podosporaceae</taxon>
        <taxon>Podospora</taxon>
        <taxon>Podospora anserina</taxon>
    </lineage>
</organism>
<sequence>QEVQIIILIFLILITLNTKRLWLIQILIILMMIKHHYNYHKQYKQVLKGGMTRWLVLLGKLLPKILIAIYLLYELIERIIKIGTT</sequence>
<dbReference type="EMBL" id="X55026">
    <property type="protein sequence ID" value="CAA38817.1"/>
    <property type="molecule type" value="Genomic_DNA"/>
</dbReference>
<dbReference type="AlphaFoldDB" id="Q02664"/>
<proteinExistence type="predicted"/>
<protein>
    <submittedName>
        <fullName evidence="2">Complete mitochondrial genome</fullName>
    </submittedName>
</protein>
<reference evidence="2 3" key="1">
    <citation type="journal article" date="1990" name="Curr. Genet.">
        <title>The complete DNA sequence of the mitochondrial genome of Podospora anserina.</title>
        <authorList>
            <person name="Cummings D.J."/>
            <person name="McNally K.L."/>
            <person name="Domenico J.M."/>
            <person name="Matsuura E.T."/>
        </authorList>
    </citation>
    <scope>NUCLEOTIDE SEQUENCE [LARGE SCALE GENOMIC DNA]</scope>
    <source>
        <strain evidence="3">s</strain>
    </source>
</reference>
<geneLocation type="mitochondrion" evidence="2"/>
<keyword evidence="1" id="KW-0812">Transmembrane</keyword>
<evidence type="ECO:0000256" key="1">
    <source>
        <dbReference type="SAM" id="Phobius"/>
    </source>
</evidence>
<accession>Q02664</accession>
<feature type="transmembrane region" description="Helical" evidence="1">
    <location>
        <begin position="6"/>
        <end position="33"/>
    </location>
</feature>
<keyword evidence="2" id="KW-0496">Mitochondrion</keyword>
<feature type="non-terminal residue" evidence="2">
    <location>
        <position position="1"/>
    </location>
</feature>
<dbReference type="Proteomes" id="UP000001197">
    <property type="component" value="Mitochondrion"/>
</dbReference>
<feature type="transmembrane region" description="Helical" evidence="1">
    <location>
        <begin position="54"/>
        <end position="73"/>
    </location>
</feature>
<evidence type="ECO:0000313" key="2">
    <source>
        <dbReference type="EMBL" id="CAA38817.1"/>
    </source>
</evidence>